<evidence type="ECO:0000256" key="1">
    <source>
        <dbReference type="SAM" id="Phobius"/>
    </source>
</evidence>
<organism evidence="3">
    <name type="scientific">Caenorhabditis brenneri</name>
    <name type="common">Nematode worm</name>
    <dbReference type="NCBI Taxonomy" id="135651"/>
    <lineage>
        <taxon>Eukaryota</taxon>
        <taxon>Metazoa</taxon>
        <taxon>Ecdysozoa</taxon>
        <taxon>Nematoda</taxon>
        <taxon>Chromadorea</taxon>
        <taxon>Rhabditida</taxon>
        <taxon>Rhabditina</taxon>
        <taxon>Rhabditomorpha</taxon>
        <taxon>Rhabditoidea</taxon>
        <taxon>Rhabditidae</taxon>
        <taxon>Peloderinae</taxon>
        <taxon>Caenorhabditis</taxon>
    </lineage>
</organism>
<dbReference type="Proteomes" id="UP000008068">
    <property type="component" value="Unassembled WGS sequence"/>
</dbReference>
<sequence length="250" mass="28859">MNFFATPEFVSTASSVFTCFEIPINLFGAYCILFKTPNSMKSVKWAILNLHLWSSLMDFSWSVLTRFTVLLPAFSGTTNGLLLKLGVDPIVQLYFIICLYAIVSVSIVAVYENRYFILFSQNTYWKSCRWPFLAINISLVVIFFIPLLYENPSSEVAIQYFQKEFPEIPFTLYQKGLFAVKFDRSFVQCSLFFYGILLIAEVFVFSFSLYRNLKKCSSGVKVSSRTYEMQKKFLIAVVLQVHSVQNTRLI</sequence>
<feature type="transmembrane region" description="Helical" evidence="1">
    <location>
        <begin position="132"/>
        <end position="149"/>
    </location>
</feature>
<keyword evidence="3" id="KW-1185">Reference proteome</keyword>
<feature type="transmembrane region" description="Helical" evidence="1">
    <location>
        <begin position="45"/>
        <end position="71"/>
    </location>
</feature>
<feature type="transmembrane region" description="Helical" evidence="1">
    <location>
        <begin position="12"/>
        <end position="33"/>
    </location>
</feature>
<proteinExistence type="predicted"/>
<dbReference type="eggNOG" id="ENOG502SY7B">
    <property type="taxonomic scope" value="Eukaryota"/>
</dbReference>
<evidence type="ECO:0008006" key="4">
    <source>
        <dbReference type="Google" id="ProtNLM"/>
    </source>
</evidence>
<dbReference type="EMBL" id="GL379787">
    <property type="protein sequence ID" value="EGT30722.1"/>
    <property type="molecule type" value="Genomic_DNA"/>
</dbReference>
<feature type="transmembrane region" description="Helical" evidence="1">
    <location>
        <begin position="191"/>
        <end position="210"/>
    </location>
</feature>
<protein>
    <recommendedName>
        <fullName evidence="4">Serpentine receptor class gamma</fullName>
    </recommendedName>
</protein>
<dbReference type="InterPro" id="IPR019422">
    <property type="entry name" value="7TM_GPCR_serpentine_rcpt_Srh"/>
</dbReference>
<reference evidence="3" key="1">
    <citation type="submission" date="2011-07" db="EMBL/GenBank/DDBJ databases">
        <authorList>
            <consortium name="Caenorhabditis brenneri Sequencing and Analysis Consortium"/>
            <person name="Wilson R.K."/>
        </authorList>
    </citation>
    <scope>NUCLEOTIDE SEQUENCE [LARGE SCALE GENOMIC DNA]</scope>
    <source>
        <strain evidence="3">PB2801</strain>
    </source>
</reference>
<evidence type="ECO:0000313" key="2">
    <source>
        <dbReference type="EMBL" id="EGT30722.1"/>
    </source>
</evidence>
<dbReference type="PANTHER" id="PTHR22941:SF303">
    <property type="entry name" value="SERPENTINE RECEPTOR, CLASS H"/>
    <property type="match status" value="1"/>
</dbReference>
<keyword evidence="1" id="KW-1133">Transmembrane helix</keyword>
<feature type="transmembrane region" description="Helical" evidence="1">
    <location>
        <begin position="91"/>
        <end position="111"/>
    </location>
</feature>
<gene>
    <name evidence="2" type="ORF">CAEBREN_09487</name>
</gene>
<accession>G0M980</accession>
<keyword evidence="1" id="KW-0472">Membrane</keyword>
<dbReference type="InParanoid" id="G0M980"/>
<keyword evidence="1" id="KW-0812">Transmembrane</keyword>
<dbReference type="OrthoDB" id="5859915at2759"/>
<dbReference type="PANTHER" id="PTHR22941">
    <property type="entry name" value="SERPENTINE RECEPTOR"/>
    <property type="match status" value="1"/>
</dbReference>
<name>G0M980_CAEBE</name>
<dbReference type="Pfam" id="PF10318">
    <property type="entry name" value="7TM_GPCR_Srh"/>
    <property type="match status" value="1"/>
</dbReference>
<dbReference type="HOGENOM" id="CLU_042960_1_1_1"/>
<evidence type="ECO:0000313" key="3">
    <source>
        <dbReference type="Proteomes" id="UP000008068"/>
    </source>
</evidence>
<dbReference type="AlphaFoldDB" id="G0M980"/>
<dbReference type="InterPro" id="IPR053220">
    <property type="entry name" value="Nematode_rcpt-like_serp_H"/>
</dbReference>